<dbReference type="Pfam" id="PF00005">
    <property type="entry name" value="ABC_tran"/>
    <property type="match status" value="1"/>
</dbReference>
<dbReference type="InterPro" id="IPR036640">
    <property type="entry name" value="ABC1_TM_sf"/>
</dbReference>
<dbReference type="Gene3D" id="1.20.1560.10">
    <property type="entry name" value="ABC transporter type 1, transmembrane domain"/>
    <property type="match status" value="1"/>
</dbReference>
<dbReference type="PROSITE" id="PS50893">
    <property type="entry name" value="ABC_TRANSPORTER_2"/>
    <property type="match status" value="1"/>
</dbReference>
<sequence>MASKTPVISPAGVRDSCVVAALRIASAAFTGAALVGVAGIADGRESFAGPLACACAAGLAAFAEILFGGHAARAEERRIRRSLLSRLFASRNQESSGAHAVQLLTDNVERVTEYRQIYLGSTLAAFLIPFIALAYISVSFDPVLGLTIMALCPLIPVLLAVFMRFFRKTSAKSRKERAILAGKYLDAIRNLVTIRLLGAGPRIERQLKDQGERNRGAIMKLLAGNQLVIIVVDGLFSLILICATCTLAVVRFNAGAVTASQVLATVLLTALLIEPLVQVAGFFYIGMGGIASQRAIRAYIDNHADPSAEGAAAKGGAGGDADAGANVDAATQADAGASGDVGAEDGADEGGGPGAADRVGCPVVVRNVSFDYGRGEVLHGVDLAVASGSKIAVVGRSGGGKSTLMGLMGGALRPARGSVLIDGKNLAFASAEEAAALTARVAQTTWLFTGTIADNLRLAKEDATQEEMWNALRGAQIADEIERMPKGLDTDVGEQGAFLSGGQAQRISIARALLSGRRILLLDEPTSQVDIESEARIVDALRSLGRDLTVVLVTHRSALLDVADKVYEMKDGMLFECAGETL</sequence>
<evidence type="ECO:0000259" key="10">
    <source>
        <dbReference type="PROSITE" id="PS50929"/>
    </source>
</evidence>
<evidence type="ECO:0000256" key="4">
    <source>
        <dbReference type="ARBA" id="ARBA00022840"/>
    </source>
</evidence>
<feature type="domain" description="ABC transporter" evidence="9">
    <location>
        <begin position="363"/>
        <end position="581"/>
    </location>
</feature>
<feature type="region of interest" description="Disordered" evidence="7">
    <location>
        <begin position="336"/>
        <end position="355"/>
    </location>
</feature>
<evidence type="ECO:0000256" key="2">
    <source>
        <dbReference type="ARBA" id="ARBA00022692"/>
    </source>
</evidence>
<dbReference type="RefSeq" id="WP_064232043.1">
    <property type="nucleotide sequence ID" value="NZ_LVZK01000003.1"/>
</dbReference>
<dbReference type="InterPro" id="IPR027417">
    <property type="entry name" value="P-loop_NTPase"/>
</dbReference>
<feature type="domain" description="ABC transmembrane type-1" evidence="10">
    <location>
        <begin position="16"/>
        <end position="288"/>
    </location>
</feature>
<organism evidence="11 12">
    <name type="scientific">Peptidiphaga gingivicola</name>
    <dbReference type="NCBI Taxonomy" id="2741497"/>
    <lineage>
        <taxon>Bacteria</taxon>
        <taxon>Bacillati</taxon>
        <taxon>Actinomycetota</taxon>
        <taxon>Actinomycetes</taxon>
        <taxon>Actinomycetales</taxon>
        <taxon>Actinomycetaceae</taxon>
        <taxon>Peptidiphaga</taxon>
    </lineage>
</organism>
<proteinExistence type="predicted"/>
<evidence type="ECO:0000313" key="11">
    <source>
        <dbReference type="EMBL" id="OAP85478.1"/>
    </source>
</evidence>
<keyword evidence="12" id="KW-1185">Reference proteome</keyword>
<accession>A0A179B188</accession>
<dbReference type="PROSITE" id="PS00211">
    <property type="entry name" value="ABC_TRANSPORTER_1"/>
    <property type="match status" value="1"/>
</dbReference>
<feature type="transmembrane region" description="Helical" evidence="8">
    <location>
        <begin position="47"/>
        <end position="72"/>
    </location>
</feature>
<evidence type="ECO:0000256" key="1">
    <source>
        <dbReference type="ARBA" id="ARBA00004651"/>
    </source>
</evidence>
<dbReference type="SMART" id="SM00382">
    <property type="entry name" value="AAA"/>
    <property type="match status" value="1"/>
</dbReference>
<dbReference type="PANTHER" id="PTHR24221:SF654">
    <property type="entry name" value="ATP-BINDING CASSETTE SUB-FAMILY B MEMBER 6"/>
    <property type="match status" value="1"/>
</dbReference>
<dbReference type="Proteomes" id="UP000078368">
    <property type="component" value="Unassembled WGS sequence"/>
</dbReference>
<keyword evidence="3" id="KW-0547">Nucleotide-binding</keyword>
<dbReference type="GO" id="GO:0005524">
    <property type="term" value="F:ATP binding"/>
    <property type="evidence" value="ECO:0007669"/>
    <property type="project" value="UniProtKB-KW"/>
</dbReference>
<dbReference type="OrthoDB" id="9806127at2"/>
<dbReference type="InterPro" id="IPR011527">
    <property type="entry name" value="ABC1_TM_dom"/>
</dbReference>
<evidence type="ECO:0000256" key="5">
    <source>
        <dbReference type="ARBA" id="ARBA00022989"/>
    </source>
</evidence>
<feature type="transmembrane region" description="Helical" evidence="8">
    <location>
        <begin position="227"/>
        <end position="250"/>
    </location>
</feature>
<evidence type="ECO:0000313" key="12">
    <source>
        <dbReference type="Proteomes" id="UP000078368"/>
    </source>
</evidence>
<evidence type="ECO:0000256" key="7">
    <source>
        <dbReference type="SAM" id="MobiDB-lite"/>
    </source>
</evidence>
<comment type="caution">
    <text evidence="11">The sequence shown here is derived from an EMBL/GenBank/DDBJ whole genome shotgun (WGS) entry which is preliminary data.</text>
</comment>
<protein>
    <submittedName>
        <fullName evidence="11">ABC transporter ATP-binding protein</fullName>
    </submittedName>
</protein>
<keyword evidence="4 11" id="KW-0067">ATP-binding</keyword>
<dbReference type="InterPro" id="IPR003439">
    <property type="entry name" value="ABC_transporter-like_ATP-bd"/>
</dbReference>
<dbReference type="InterPro" id="IPR017871">
    <property type="entry name" value="ABC_transporter-like_CS"/>
</dbReference>
<dbReference type="SUPFAM" id="SSF90123">
    <property type="entry name" value="ABC transporter transmembrane region"/>
    <property type="match status" value="1"/>
</dbReference>
<keyword evidence="6 8" id="KW-0472">Membrane</keyword>
<dbReference type="GO" id="GO:0016887">
    <property type="term" value="F:ATP hydrolysis activity"/>
    <property type="evidence" value="ECO:0007669"/>
    <property type="project" value="InterPro"/>
</dbReference>
<dbReference type="GO" id="GO:0005886">
    <property type="term" value="C:plasma membrane"/>
    <property type="evidence" value="ECO:0007669"/>
    <property type="project" value="UniProtKB-SubCell"/>
</dbReference>
<keyword evidence="2 8" id="KW-0812">Transmembrane</keyword>
<evidence type="ECO:0000256" key="8">
    <source>
        <dbReference type="SAM" id="Phobius"/>
    </source>
</evidence>
<dbReference type="GO" id="GO:0140359">
    <property type="term" value="F:ABC-type transporter activity"/>
    <property type="evidence" value="ECO:0007669"/>
    <property type="project" value="InterPro"/>
</dbReference>
<name>A0A179B188_9ACTO</name>
<dbReference type="PROSITE" id="PS50929">
    <property type="entry name" value="ABC_TM1F"/>
    <property type="match status" value="1"/>
</dbReference>
<comment type="subcellular location">
    <subcellularLocation>
        <location evidence="1">Cell membrane</location>
        <topology evidence="1">Multi-pass membrane protein</topology>
    </subcellularLocation>
</comment>
<reference evidence="11 12" key="1">
    <citation type="submission" date="2016-04" db="EMBL/GenBank/DDBJ databases">
        <title>Peptidophaga gingivicola gen. nov., sp. nov., isolated from human subgingival plaque.</title>
        <authorList>
            <person name="Beall C.J."/>
            <person name="Mokrzan E.M."/>
            <person name="Griffen A.L."/>
            <person name="Leys E.J."/>
        </authorList>
    </citation>
    <scope>NUCLEOTIDE SEQUENCE [LARGE SCALE GENOMIC DNA]</scope>
    <source>
        <strain evidence="11 12">BA112</strain>
    </source>
</reference>
<evidence type="ECO:0000256" key="3">
    <source>
        <dbReference type="ARBA" id="ARBA00022741"/>
    </source>
</evidence>
<feature type="transmembrane region" description="Helical" evidence="8">
    <location>
        <begin position="20"/>
        <end position="41"/>
    </location>
</feature>
<gene>
    <name evidence="11" type="ORF">A4H34_10450</name>
</gene>
<evidence type="ECO:0000259" key="9">
    <source>
        <dbReference type="PROSITE" id="PS50893"/>
    </source>
</evidence>
<feature type="transmembrane region" description="Helical" evidence="8">
    <location>
        <begin position="117"/>
        <end position="138"/>
    </location>
</feature>
<dbReference type="Pfam" id="PF00664">
    <property type="entry name" value="ABC_membrane"/>
    <property type="match status" value="1"/>
</dbReference>
<dbReference type="PANTHER" id="PTHR24221">
    <property type="entry name" value="ATP-BINDING CASSETTE SUB-FAMILY B"/>
    <property type="match status" value="1"/>
</dbReference>
<dbReference type="STRING" id="1823756.A4H34_10450"/>
<dbReference type="Gene3D" id="3.40.50.300">
    <property type="entry name" value="P-loop containing nucleotide triphosphate hydrolases"/>
    <property type="match status" value="1"/>
</dbReference>
<evidence type="ECO:0000256" key="6">
    <source>
        <dbReference type="ARBA" id="ARBA00023136"/>
    </source>
</evidence>
<dbReference type="EMBL" id="LVZK01000003">
    <property type="protein sequence ID" value="OAP85478.1"/>
    <property type="molecule type" value="Genomic_DNA"/>
</dbReference>
<dbReference type="InterPro" id="IPR039421">
    <property type="entry name" value="Type_1_exporter"/>
</dbReference>
<dbReference type="AlphaFoldDB" id="A0A179B188"/>
<keyword evidence="5 8" id="KW-1133">Transmembrane helix</keyword>
<dbReference type="InterPro" id="IPR003593">
    <property type="entry name" value="AAA+_ATPase"/>
</dbReference>
<feature type="transmembrane region" description="Helical" evidence="8">
    <location>
        <begin position="262"/>
        <end position="285"/>
    </location>
</feature>
<dbReference type="SUPFAM" id="SSF52540">
    <property type="entry name" value="P-loop containing nucleoside triphosphate hydrolases"/>
    <property type="match status" value="1"/>
</dbReference>
<feature type="transmembrane region" description="Helical" evidence="8">
    <location>
        <begin position="144"/>
        <end position="166"/>
    </location>
</feature>